<protein>
    <submittedName>
        <fullName evidence="3">Fructose-bisphosphate aldolase</fullName>
    </submittedName>
</protein>
<reference evidence="3" key="1">
    <citation type="submission" date="2016-06" db="UniProtKB">
        <authorList>
            <consortium name="WormBaseParasite"/>
        </authorList>
    </citation>
    <scope>IDENTIFICATION</scope>
</reference>
<dbReference type="AlphaFoldDB" id="A0A183JTJ7"/>
<dbReference type="EMBL" id="UZAK01011637">
    <property type="protein sequence ID" value="VDP00279.1"/>
    <property type="molecule type" value="Genomic_DNA"/>
</dbReference>
<evidence type="ECO:0000313" key="2">
    <source>
        <dbReference type="Proteomes" id="UP000279833"/>
    </source>
</evidence>
<organism evidence="3">
    <name type="scientific">Schistosoma curassoni</name>
    <dbReference type="NCBI Taxonomy" id="6186"/>
    <lineage>
        <taxon>Eukaryota</taxon>
        <taxon>Metazoa</taxon>
        <taxon>Spiralia</taxon>
        <taxon>Lophotrochozoa</taxon>
        <taxon>Platyhelminthes</taxon>
        <taxon>Trematoda</taxon>
        <taxon>Digenea</taxon>
        <taxon>Strigeidida</taxon>
        <taxon>Schistosomatoidea</taxon>
        <taxon>Schistosomatidae</taxon>
        <taxon>Schistosoma</taxon>
    </lineage>
</organism>
<dbReference type="WBParaSite" id="SCUD_0000603701-mRNA-1">
    <property type="protein sequence ID" value="SCUD_0000603701-mRNA-1"/>
    <property type="gene ID" value="SCUD_0000603701"/>
</dbReference>
<dbReference type="Proteomes" id="UP000279833">
    <property type="component" value="Unassembled WGS sequence"/>
</dbReference>
<evidence type="ECO:0000313" key="3">
    <source>
        <dbReference type="WBParaSite" id="SCUD_0000603701-mRNA-1"/>
    </source>
</evidence>
<keyword evidence="2" id="KW-1185">Reference proteome</keyword>
<sequence>MREKTASVASVGPNIHKGESKILPYNTASTNPIALDREALKDVKTFGYPGSINVEHGGSDADVKAQIVKARTTNLQLKSI</sequence>
<reference evidence="1 2" key="2">
    <citation type="submission" date="2018-11" db="EMBL/GenBank/DDBJ databases">
        <authorList>
            <consortium name="Pathogen Informatics"/>
        </authorList>
    </citation>
    <scope>NUCLEOTIDE SEQUENCE [LARGE SCALE GENOMIC DNA]</scope>
    <source>
        <strain evidence="1">Dakar</strain>
        <strain evidence="2">Dakar, Senegal</strain>
    </source>
</reference>
<evidence type="ECO:0000313" key="1">
    <source>
        <dbReference type="EMBL" id="VDP00279.1"/>
    </source>
</evidence>
<name>A0A183JTJ7_9TREM</name>
<proteinExistence type="predicted"/>
<gene>
    <name evidence="1" type="ORF">SCUD_LOCUS6036</name>
</gene>
<accession>A0A183JTJ7</accession>